<dbReference type="CDD" id="cd00475">
    <property type="entry name" value="Cis_IPPS"/>
    <property type="match status" value="1"/>
</dbReference>
<comment type="similarity">
    <text evidence="2">Belongs to the UPP synthase family.</text>
</comment>
<feature type="binding site" evidence="2">
    <location>
        <position position="26"/>
    </location>
    <ligand>
        <name>substrate</name>
    </ligand>
</feature>
<dbReference type="SUPFAM" id="SSF64005">
    <property type="entry name" value="Undecaprenyl diphosphate synthase"/>
    <property type="match status" value="1"/>
</dbReference>
<dbReference type="Proteomes" id="UP001165296">
    <property type="component" value="Unassembled WGS sequence"/>
</dbReference>
<protein>
    <recommendedName>
        <fullName evidence="2">Isoprenyl transferase</fullName>
        <ecNumber evidence="2">2.5.1.-</ecNumber>
    </recommendedName>
</protein>
<dbReference type="Gene3D" id="3.40.1180.10">
    <property type="entry name" value="Decaprenyl diphosphate synthase-like"/>
    <property type="match status" value="1"/>
</dbReference>
<keyword evidence="2" id="KW-0479">Metal-binding</keyword>
<accession>A0ABS8ATD0</accession>
<feature type="binding site" evidence="2">
    <location>
        <position position="38"/>
    </location>
    <ligand>
        <name>substrate</name>
    </ligand>
</feature>
<feature type="binding site" evidence="2">
    <location>
        <position position="72"/>
    </location>
    <ligand>
        <name>substrate</name>
    </ligand>
</feature>
<dbReference type="PANTHER" id="PTHR10291:SF0">
    <property type="entry name" value="DEHYDRODOLICHYL DIPHOSPHATE SYNTHASE 2"/>
    <property type="match status" value="1"/>
</dbReference>
<feature type="active site" description="Proton acceptor" evidence="2">
    <location>
        <position position="69"/>
    </location>
</feature>
<dbReference type="InterPro" id="IPR018520">
    <property type="entry name" value="UPP_synth-like_CS"/>
</dbReference>
<proteinExistence type="inferred from homology"/>
<dbReference type="Pfam" id="PF01255">
    <property type="entry name" value="Prenyltransf"/>
    <property type="match status" value="1"/>
</dbReference>
<name>A0ABS8ATD0_9BACT</name>
<sequence length="248" mass="28007">MAARSELDTQNIPAHVAVIMDGNGRWAKQKGGLRIFGHQSAITAVRDTVEGAAELGVQYLTLYAFSTENWARPKHEVMALMQLLVHTIRQETPTLLKNSIRLEAIGEITSLPESCQRELRESMELTKAGTRMTLVLALSYSGRWDLTQAAKRLAVEVAAGRVRAEEVTEQTIAGYLATAGMPDPELLIRTSGEQRISNFLLWQLAYTELYITDVLWPDFRREHLYDAIQAYQRRERRFGKTSEQLTVS</sequence>
<feature type="binding site" evidence="2">
    <location>
        <begin position="66"/>
        <end position="68"/>
    </location>
    <ligand>
        <name>substrate</name>
    </ligand>
</feature>
<feature type="binding site" evidence="2">
    <location>
        <position position="189"/>
    </location>
    <ligand>
        <name>substrate</name>
    </ligand>
</feature>
<comment type="function">
    <text evidence="2">Catalyzes the condensation of isopentenyl diphosphate (IPP) with allylic pyrophosphates generating different type of terpenoids.</text>
</comment>
<evidence type="ECO:0000256" key="1">
    <source>
        <dbReference type="ARBA" id="ARBA00022679"/>
    </source>
</evidence>
<evidence type="ECO:0000256" key="2">
    <source>
        <dbReference type="HAMAP-Rule" id="MF_01139"/>
    </source>
</evidence>
<feature type="binding site" evidence="2">
    <location>
        <begin position="195"/>
        <end position="197"/>
    </location>
    <ligand>
        <name>substrate</name>
    </ligand>
</feature>
<dbReference type="PANTHER" id="PTHR10291">
    <property type="entry name" value="DEHYDRODOLICHYL DIPHOSPHATE SYNTHASE FAMILY MEMBER"/>
    <property type="match status" value="1"/>
</dbReference>
<dbReference type="GO" id="GO:0016740">
    <property type="term" value="F:transferase activity"/>
    <property type="evidence" value="ECO:0007669"/>
    <property type="project" value="UniProtKB-KW"/>
</dbReference>
<evidence type="ECO:0000313" key="3">
    <source>
        <dbReference type="EMBL" id="MCB2409460.1"/>
    </source>
</evidence>
<dbReference type="EC" id="2.5.1.-" evidence="2"/>
<dbReference type="EMBL" id="JAJADR010000004">
    <property type="protein sequence ID" value="MCB2409460.1"/>
    <property type="molecule type" value="Genomic_DNA"/>
</dbReference>
<feature type="binding site" evidence="2">
    <location>
        <begin position="22"/>
        <end position="25"/>
    </location>
    <ligand>
        <name>substrate</name>
    </ligand>
</feature>
<reference evidence="3" key="1">
    <citation type="submission" date="2021-10" db="EMBL/GenBank/DDBJ databases">
        <authorList>
            <person name="Dean J.D."/>
            <person name="Kim M.K."/>
            <person name="Newey C.N."/>
            <person name="Stoker T.S."/>
            <person name="Thompson D.W."/>
            <person name="Grose J.H."/>
        </authorList>
    </citation>
    <scope>NUCLEOTIDE SEQUENCE</scope>
    <source>
        <strain evidence="3">BT178</strain>
    </source>
</reference>
<dbReference type="HAMAP" id="MF_01139">
    <property type="entry name" value="ISPT"/>
    <property type="match status" value="1"/>
</dbReference>
<keyword evidence="1 2" id="KW-0808">Transferase</keyword>
<comment type="subunit">
    <text evidence="2">Homodimer.</text>
</comment>
<feature type="binding site" evidence="2">
    <location>
        <position position="70"/>
    </location>
    <ligand>
        <name>substrate</name>
    </ligand>
</feature>
<feature type="binding site" evidence="2">
    <location>
        <position position="208"/>
    </location>
    <ligand>
        <name>Mg(2+)</name>
        <dbReference type="ChEBI" id="CHEBI:18420"/>
    </ligand>
</feature>
<feature type="binding site" evidence="2">
    <location>
        <position position="34"/>
    </location>
    <ligand>
        <name>substrate</name>
    </ligand>
</feature>
<dbReference type="InterPro" id="IPR036424">
    <property type="entry name" value="UPP_synth-like_sf"/>
</dbReference>
<dbReference type="PROSITE" id="PS01066">
    <property type="entry name" value="UPP_SYNTHASE"/>
    <property type="match status" value="1"/>
</dbReference>
<feature type="binding site" evidence="2">
    <location>
        <position position="21"/>
    </location>
    <ligand>
        <name>Mg(2+)</name>
        <dbReference type="ChEBI" id="CHEBI:18420"/>
    </ligand>
</feature>
<dbReference type="NCBIfam" id="TIGR00055">
    <property type="entry name" value="uppS"/>
    <property type="match status" value="1"/>
</dbReference>
<gene>
    <name evidence="3" type="ORF">LGH74_15820</name>
</gene>
<evidence type="ECO:0000313" key="4">
    <source>
        <dbReference type="Proteomes" id="UP001165296"/>
    </source>
</evidence>
<dbReference type="RefSeq" id="WP_226177143.1">
    <property type="nucleotide sequence ID" value="NZ_JAJADR010000004.1"/>
</dbReference>
<comment type="cofactor">
    <cofactor evidence="2">
        <name>Mg(2+)</name>
        <dbReference type="ChEBI" id="CHEBI:18420"/>
    </cofactor>
    <text evidence="2">Binds 2 magnesium ions per subunit.</text>
</comment>
<dbReference type="NCBIfam" id="NF011405">
    <property type="entry name" value="PRK14830.1"/>
    <property type="match status" value="1"/>
</dbReference>
<keyword evidence="2" id="KW-0460">Magnesium</keyword>
<keyword evidence="4" id="KW-1185">Reference proteome</keyword>
<organism evidence="3 4">
    <name type="scientific">Hymenobacter lucidus</name>
    <dbReference type="NCBI Taxonomy" id="2880930"/>
    <lineage>
        <taxon>Bacteria</taxon>
        <taxon>Pseudomonadati</taxon>
        <taxon>Bacteroidota</taxon>
        <taxon>Cytophagia</taxon>
        <taxon>Cytophagales</taxon>
        <taxon>Hymenobacteraceae</taxon>
        <taxon>Hymenobacter</taxon>
    </lineage>
</organism>
<dbReference type="InterPro" id="IPR001441">
    <property type="entry name" value="UPP_synth-like"/>
</dbReference>
<comment type="caution">
    <text evidence="3">The sequence shown here is derived from an EMBL/GenBank/DDBJ whole genome shotgun (WGS) entry which is preliminary data.</text>
</comment>
<feature type="active site" evidence="2">
    <location>
        <position position="21"/>
    </location>
</feature>